<gene>
    <name evidence="7" type="primary">ippk</name>
    <name evidence="7" type="ORF">T11_2503</name>
</gene>
<evidence type="ECO:0000256" key="2">
    <source>
        <dbReference type="ARBA" id="ARBA00022679"/>
    </source>
</evidence>
<evidence type="ECO:0000256" key="5">
    <source>
        <dbReference type="ARBA" id="ARBA00022840"/>
    </source>
</evidence>
<reference evidence="7 8" key="1">
    <citation type="submission" date="2015-01" db="EMBL/GenBank/DDBJ databases">
        <title>Evolution of Trichinella species and genotypes.</title>
        <authorList>
            <person name="Korhonen P.K."/>
            <person name="Edoardo P."/>
            <person name="Giuseppe L.R."/>
            <person name="Gasser R.B."/>
        </authorList>
    </citation>
    <scope>NUCLEOTIDE SEQUENCE [LARGE SCALE GENOMIC DNA]</scope>
    <source>
        <strain evidence="7">ISS1029</strain>
    </source>
</reference>
<dbReference type="GO" id="GO:0005524">
    <property type="term" value="F:ATP binding"/>
    <property type="evidence" value="ECO:0007669"/>
    <property type="project" value="UniProtKB-KW"/>
</dbReference>
<dbReference type="STRING" id="268475.A0A0V1I2V5"/>
<evidence type="ECO:0000313" key="8">
    <source>
        <dbReference type="Proteomes" id="UP000055024"/>
    </source>
</evidence>
<evidence type="ECO:0000256" key="3">
    <source>
        <dbReference type="ARBA" id="ARBA00022741"/>
    </source>
</evidence>
<dbReference type="OrthoDB" id="272370at2759"/>
<name>A0A0V1I2V5_9BILA</name>
<evidence type="ECO:0000256" key="1">
    <source>
        <dbReference type="ARBA" id="ARBA00012023"/>
    </source>
</evidence>
<dbReference type="InterPro" id="IPR009286">
    <property type="entry name" value="Ins_P5_2-kin"/>
</dbReference>
<keyword evidence="3 6" id="KW-0547">Nucleotide-binding</keyword>
<evidence type="ECO:0000256" key="4">
    <source>
        <dbReference type="ARBA" id="ARBA00022777"/>
    </source>
</evidence>
<dbReference type="EMBL" id="JYDP01000008">
    <property type="protein sequence ID" value="KRZ17119.1"/>
    <property type="molecule type" value="Genomic_DNA"/>
</dbReference>
<dbReference type="Pfam" id="PF06090">
    <property type="entry name" value="Ins_P5_2-kin"/>
    <property type="match status" value="1"/>
</dbReference>
<dbReference type="AlphaFoldDB" id="A0A0V1I2V5"/>
<sequence length="409" mass="47962">LVKLIFQLCKIMKFEISFENFIYRGEGRSNRVYSFLKDDFWYVLRVPKSYFGEEGSNIDVYWNYLYYEKFIHPRFYYWHVPDVSLIKLTLNVIPDSLAYSANVVVDSDEGDWGMMMPDMCYIREHSYKSNYDVLTVELKPKQGCLSEELQRLSPYCENCLLQIMKHSNGRYSEMYDFCPMDIYSDNPTRMEIALEALLLHPHNNLKIFKNGNLILSNDENNLHQNKLFCCKQANEVHSFAQIITKILLYQRKCSESLTSQNAEDYDVTLLKQILKLQKKNKLSPFQLSNLVKEFDCMNTESWLKHLETMVTSQINERSAMLDAVIAATVRDCSVMMTFIICDEICNMPQCEEFQLDCGCWVIFRIALIDLDIKSPSKLVHYGNRLLEAIEYTEKNNYSSIRPPCMKPST</sequence>
<proteinExistence type="predicted"/>
<organism evidence="7 8">
    <name type="scientific">Trichinella zimbabwensis</name>
    <dbReference type="NCBI Taxonomy" id="268475"/>
    <lineage>
        <taxon>Eukaryota</taxon>
        <taxon>Metazoa</taxon>
        <taxon>Ecdysozoa</taxon>
        <taxon>Nematoda</taxon>
        <taxon>Enoplea</taxon>
        <taxon>Dorylaimia</taxon>
        <taxon>Trichinellida</taxon>
        <taxon>Trichinellidae</taxon>
        <taxon>Trichinella</taxon>
    </lineage>
</organism>
<protein>
    <recommendedName>
        <fullName evidence="1 6">Inositol-pentakisphosphate 2-kinase</fullName>
        <ecNumber evidence="1 6">2.7.1.158</ecNumber>
    </recommendedName>
</protein>
<dbReference type="PANTHER" id="PTHR14456:SF2">
    <property type="entry name" value="INOSITOL-PENTAKISPHOSPHATE 2-KINASE"/>
    <property type="match status" value="1"/>
</dbReference>
<comment type="domain">
    <text evidence="6">The EXKPK motif is conserved in inositol-pentakisphosphate 2-kinases of both family 1 and 2.</text>
</comment>
<evidence type="ECO:0000313" key="7">
    <source>
        <dbReference type="EMBL" id="KRZ17119.1"/>
    </source>
</evidence>
<evidence type="ECO:0000256" key="6">
    <source>
        <dbReference type="RuleBase" id="RU364126"/>
    </source>
</evidence>
<dbReference type="PANTHER" id="PTHR14456">
    <property type="entry name" value="INOSITOL POLYPHOSPHATE KINASE 1"/>
    <property type="match status" value="1"/>
</dbReference>
<comment type="catalytic activity">
    <reaction evidence="6">
        <text>1D-myo-inositol 1,3,4,5,6-pentakisphosphate + ATP = 1D-myo-inositol hexakisphosphate + ADP + H(+)</text>
        <dbReference type="Rhea" id="RHEA:20313"/>
        <dbReference type="ChEBI" id="CHEBI:15378"/>
        <dbReference type="ChEBI" id="CHEBI:30616"/>
        <dbReference type="ChEBI" id="CHEBI:57733"/>
        <dbReference type="ChEBI" id="CHEBI:58130"/>
        <dbReference type="ChEBI" id="CHEBI:456216"/>
        <dbReference type="EC" id="2.7.1.158"/>
    </reaction>
</comment>
<dbReference type="GO" id="GO:0005634">
    <property type="term" value="C:nucleus"/>
    <property type="evidence" value="ECO:0007669"/>
    <property type="project" value="TreeGrafter"/>
</dbReference>
<comment type="function">
    <text evidence="6">Phosphorylates Ins(1,3,4,5,6)P5 at position 2 to form Ins(1,2,3,4,5,6)P6 (InsP6 or phytate).</text>
</comment>
<keyword evidence="2 6" id="KW-0808">Transferase</keyword>
<dbReference type="EC" id="2.7.1.158" evidence="1 6"/>
<comment type="caution">
    <text evidence="7">The sequence shown here is derived from an EMBL/GenBank/DDBJ whole genome shotgun (WGS) entry which is preliminary data.</text>
</comment>
<dbReference type="GO" id="GO:0035299">
    <property type="term" value="F:inositol-1,3,4,5,6-pentakisphosphate 2-kinase activity"/>
    <property type="evidence" value="ECO:0007669"/>
    <property type="project" value="UniProtKB-EC"/>
</dbReference>
<keyword evidence="5 6" id="KW-0067">ATP-binding</keyword>
<feature type="non-terminal residue" evidence="7">
    <location>
        <position position="1"/>
    </location>
</feature>
<keyword evidence="4 6" id="KW-0418">Kinase</keyword>
<dbReference type="Proteomes" id="UP000055024">
    <property type="component" value="Unassembled WGS sequence"/>
</dbReference>
<dbReference type="GO" id="GO:0032958">
    <property type="term" value="P:inositol phosphate biosynthetic process"/>
    <property type="evidence" value="ECO:0007669"/>
    <property type="project" value="TreeGrafter"/>
</dbReference>
<accession>A0A0V1I2V5</accession>
<keyword evidence="8" id="KW-1185">Reference proteome</keyword>